<protein>
    <submittedName>
        <fullName evidence="2">Uncharacterized protein</fullName>
    </submittedName>
</protein>
<dbReference type="PANTHER" id="PTHR35374">
    <property type="entry name" value="CYCLIN-DEPENDENT KINASE 11A-LIKE"/>
    <property type="match status" value="1"/>
</dbReference>
<evidence type="ECO:0000313" key="3">
    <source>
        <dbReference type="Proteomes" id="UP000007266"/>
    </source>
</evidence>
<feature type="region of interest" description="Disordered" evidence="1">
    <location>
        <begin position="58"/>
        <end position="85"/>
    </location>
</feature>
<dbReference type="InParanoid" id="D6X1F5"/>
<dbReference type="AlphaFoldDB" id="D6X1F5"/>
<feature type="region of interest" description="Disordered" evidence="1">
    <location>
        <begin position="354"/>
        <end position="421"/>
    </location>
</feature>
<dbReference type="PhylomeDB" id="D6X1F5"/>
<dbReference type="EMBL" id="KQ971371">
    <property type="protein sequence ID" value="EFA09491.1"/>
    <property type="molecule type" value="Genomic_DNA"/>
</dbReference>
<name>D6X1F5_TRICA</name>
<dbReference type="PANTHER" id="PTHR35374:SF1">
    <property type="entry name" value="PROTEIN KINASE DOMAIN-CONTAINING PROTEIN"/>
    <property type="match status" value="1"/>
</dbReference>
<organism evidence="2 3">
    <name type="scientific">Tribolium castaneum</name>
    <name type="common">Red flour beetle</name>
    <dbReference type="NCBI Taxonomy" id="7070"/>
    <lineage>
        <taxon>Eukaryota</taxon>
        <taxon>Metazoa</taxon>
        <taxon>Ecdysozoa</taxon>
        <taxon>Arthropoda</taxon>
        <taxon>Hexapoda</taxon>
        <taxon>Insecta</taxon>
        <taxon>Pterygota</taxon>
        <taxon>Neoptera</taxon>
        <taxon>Endopterygota</taxon>
        <taxon>Coleoptera</taxon>
        <taxon>Polyphaga</taxon>
        <taxon>Cucujiformia</taxon>
        <taxon>Tenebrionidae</taxon>
        <taxon>Tenebrionidae incertae sedis</taxon>
        <taxon>Tribolium</taxon>
    </lineage>
</organism>
<evidence type="ECO:0000256" key="1">
    <source>
        <dbReference type="SAM" id="MobiDB-lite"/>
    </source>
</evidence>
<reference evidence="2 3" key="1">
    <citation type="journal article" date="2008" name="Nature">
        <title>The genome of the model beetle and pest Tribolium castaneum.</title>
        <authorList>
            <consortium name="Tribolium Genome Sequencing Consortium"/>
            <person name="Richards S."/>
            <person name="Gibbs R.A."/>
            <person name="Weinstock G.M."/>
            <person name="Brown S.J."/>
            <person name="Denell R."/>
            <person name="Beeman R.W."/>
            <person name="Gibbs R."/>
            <person name="Beeman R.W."/>
            <person name="Brown S.J."/>
            <person name="Bucher G."/>
            <person name="Friedrich M."/>
            <person name="Grimmelikhuijzen C.J."/>
            <person name="Klingler M."/>
            <person name="Lorenzen M."/>
            <person name="Richards S."/>
            <person name="Roth S."/>
            <person name="Schroder R."/>
            <person name="Tautz D."/>
            <person name="Zdobnov E.M."/>
            <person name="Muzny D."/>
            <person name="Gibbs R.A."/>
            <person name="Weinstock G.M."/>
            <person name="Attaway T."/>
            <person name="Bell S."/>
            <person name="Buhay C.J."/>
            <person name="Chandrabose M.N."/>
            <person name="Chavez D."/>
            <person name="Clerk-Blankenburg K.P."/>
            <person name="Cree A."/>
            <person name="Dao M."/>
            <person name="Davis C."/>
            <person name="Chacko J."/>
            <person name="Dinh H."/>
            <person name="Dugan-Rocha S."/>
            <person name="Fowler G."/>
            <person name="Garner T.T."/>
            <person name="Garnes J."/>
            <person name="Gnirke A."/>
            <person name="Hawes A."/>
            <person name="Hernandez J."/>
            <person name="Hines S."/>
            <person name="Holder M."/>
            <person name="Hume J."/>
            <person name="Jhangiani S.N."/>
            <person name="Joshi V."/>
            <person name="Khan Z.M."/>
            <person name="Jackson L."/>
            <person name="Kovar C."/>
            <person name="Kowis A."/>
            <person name="Lee S."/>
            <person name="Lewis L.R."/>
            <person name="Margolis J."/>
            <person name="Morgan M."/>
            <person name="Nazareth L.V."/>
            <person name="Nguyen N."/>
            <person name="Okwuonu G."/>
            <person name="Parker D."/>
            <person name="Richards S."/>
            <person name="Ruiz S.J."/>
            <person name="Santibanez J."/>
            <person name="Savard J."/>
            <person name="Scherer S.E."/>
            <person name="Schneider B."/>
            <person name="Sodergren E."/>
            <person name="Tautz D."/>
            <person name="Vattahil S."/>
            <person name="Villasana D."/>
            <person name="White C.S."/>
            <person name="Wright R."/>
            <person name="Park Y."/>
            <person name="Beeman R.W."/>
            <person name="Lord J."/>
            <person name="Oppert B."/>
            <person name="Lorenzen M."/>
            <person name="Brown S."/>
            <person name="Wang L."/>
            <person name="Savard J."/>
            <person name="Tautz D."/>
            <person name="Richards S."/>
            <person name="Weinstock G."/>
            <person name="Gibbs R.A."/>
            <person name="Liu Y."/>
            <person name="Worley K."/>
            <person name="Weinstock G."/>
            <person name="Elsik C.G."/>
            <person name="Reese J.T."/>
            <person name="Elhaik E."/>
            <person name="Landan G."/>
            <person name="Graur D."/>
            <person name="Arensburger P."/>
            <person name="Atkinson P."/>
            <person name="Beeman R.W."/>
            <person name="Beidler J."/>
            <person name="Brown S.J."/>
            <person name="Demuth J.P."/>
            <person name="Drury D.W."/>
            <person name="Du Y.Z."/>
            <person name="Fujiwara H."/>
            <person name="Lorenzen M."/>
            <person name="Maselli V."/>
            <person name="Osanai M."/>
            <person name="Park Y."/>
            <person name="Robertson H.M."/>
            <person name="Tu Z."/>
            <person name="Wang J.J."/>
            <person name="Wang S."/>
            <person name="Richards S."/>
            <person name="Song H."/>
            <person name="Zhang L."/>
            <person name="Sodergren E."/>
            <person name="Werner D."/>
            <person name="Stanke M."/>
            <person name="Morgenstern B."/>
            <person name="Solovyev V."/>
            <person name="Kosarev P."/>
            <person name="Brown G."/>
            <person name="Chen H.C."/>
            <person name="Ermolaeva O."/>
            <person name="Hlavina W."/>
            <person name="Kapustin Y."/>
            <person name="Kiryutin B."/>
            <person name="Kitts P."/>
            <person name="Maglott D."/>
            <person name="Pruitt K."/>
            <person name="Sapojnikov V."/>
            <person name="Souvorov A."/>
            <person name="Mackey A.J."/>
            <person name="Waterhouse R.M."/>
            <person name="Wyder S."/>
            <person name="Zdobnov E.M."/>
            <person name="Zdobnov E.M."/>
            <person name="Wyder S."/>
            <person name="Kriventseva E.V."/>
            <person name="Kadowaki T."/>
            <person name="Bork P."/>
            <person name="Aranda M."/>
            <person name="Bao R."/>
            <person name="Beermann A."/>
            <person name="Berns N."/>
            <person name="Bolognesi R."/>
            <person name="Bonneton F."/>
            <person name="Bopp D."/>
            <person name="Brown S.J."/>
            <person name="Bucher G."/>
            <person name="Butts T."/>
            <person name="Chaumot A."/>
            <person name="Denell R.E."/>
            <person name="Ferrier D.E."/>
            <person name="Friedrich M."/>
            <person name="Gordon C.M."/>
            <person name="Jindra M."/>
            <person name="Klingler M."/>
            <person name="Lan Q."/>
            <person name="Lattorff H.M."/>
            <person name="Laudet V."/>
            <person name="von Levetsow C."/>
            <person name="Liu Z."/>
            <person name="Lutz R."/>
            <person name="Lynch J.A."/>
            <person name="da Fonseca R.N."/>
            <person name="Posnien N."/>
            <person name="Reuter R."/>
            <person name="Roth S."/>
            <person name="Savard J."/>
            <person name="Schinko J.B."/>
            <person name="Schmitt C."/>
            <person name="Schoppmeier M."/>
            <person name="Schroder R."/>
            <person name="Shippy T.D."/>
            <person name="Simonnet F."/>
            <person name="Marques-Souza H."/>
            <person name="Tautz D."/>
            <person name="Tomoyasu Y."/>
            <person name="Trauner J."/>
            <person name="Van der Zee M."/>
            <person name="Vervoort M."/>
            <person name="Wittkopp N."/>
            <person name="Wimmer E.A."/>
            <person name="Yang X."/>
            <person name="Jones A.K."/>
            <person name="Sattelle D.B."/>
            <person name="Ebert P.R."/>
            <person name="Nelson D."/>
            <person name="Scott J.G."/>
            <person name="Beeman R.W."/>
            <person name="Muthukrishnan S."/>
            <person name="Kramer K.J."/>
            <person name="Arakane Y."/>
            <person name="Beeman R.W."/>
            <person name="Zhu Q."/>
            <person name="Hogenkamp D."/>
            <person name="Dixit R."/>
            <person name="Oppert B."/>
            <person name="Jiang H."/>
            <person name="Zou Z."/>
            <person name="Marshall J."/>
            <person name="Elpidina E."/>
            <person name="Vinokurov K."/>
            <person name="Oppert C."/>
            <person name="Zou Z."/>
            <person name="Evans J."/>
            <person name="Lu Z."/>
            <person name="Zhao P."/>
            <person name="Sumathipala N."/>
            <person name="Altincicek B."/>
            <person name="Vilcinskas A."/>
            <person name="Williams M."/>
            <person name="Hultmark D."/>
            <person name="Hetru C."/>
            <person name="Jiang H."/>
            <person name="Grimmelikhuijzen C.J."/>
            <person name="Hauser F."/>
            <person name="Cazzamali G."/>
            <person name="Williamson M."/>
            <person name="Park Y."/>
            <person name="Li B."/>
            <person name="Tanaka Y."/>
            <person name="Predel R."/>
            <person name="Neupert S."/>
            <person name="Schachtner J."/>
            <person name="Verleyen P."/>
            <person name="Raible F."/>
            <person name="Bork P."/>
            <person name="Friedrich M."/>
            <person name="Walden K.K."/>
            <person name="Robertson H.M."/>
            <person name="Angeli S."/>
            <person name="Foret S."/>
            <person name="Bucher G."/>
            <person name="Schuetz S."/>
            <person name="Maleszka R."/>
            <person name="Wimmer E.A."/>
            <person name="Beeman R.W."/>
            <person name="Lorenzen M."/>
            <person name="Tomoyasu Y."/>
            <person name="Miller S.C."/>
            <person name="Grossmann D."/>
            <person name="Bucher G."/>
        </authorList>
    </citation>
    <scope>NUCLEOTIDE SEQUENCE [LARGE SCALE GENOMIC DNA]</scope>
    <source>
        <strain evidence="2 3">Georgia GA2</strain>
    </source>
</reference>
<dbReference type="HOGENOM" id="CLU_652720_0_0_1"/>
<sequence length="421" mass="48699">MMSTKPDQNLKRHILKAADSIRKKYIAIKLNSSEADESIKKLFQTVINPLEEISIKLEKQSPPPQQQQQKQHKRPKHHIQKQRKQFLKLPKKEKIKQELELPVEETYEPSTSLRQPEEIHESIPEIKEEDEETKSDTVDDLINSRHILDEFLEQYPPVARNAIEAVLEKTSDQTFGPSVEIPIDLFGRKLLSASNAFFKSTPSPFVFTADGDLDLKHHRICNINDSTEDKDCANKVYIDLVSKQIYQKMEGVIAALTDLNNNVHKADAIWMDKFNQLNITMTVKYKILDGKIDNIIATIPHTIESELHNKHLSINFEIDNKWKKFMNNLDEITRRIKKLEERFEGSDSIKIKPETISKRSKAGDTGQLENVPISKKKKVTHSYENNEEEGPKIEPMPHNKNKCPPGEMSDRHGNCREVYRK</sequence>
<proteinExistence type="predicted"/>
<feature type="region of interest" description="Disordered" evidence="1">
    <location>
        <begin position="100"/>
        <end position="136"/>
    </location>
</feature>
<reference evidence="2 3" key="2">
    <citation type="journal article" date="2010" name="Nucleic Acids Res.">
        <title>BeetleBase in 2010: revisions to provide comprehensive genomic information for Tribolium castaneum.</title>
        <authorList>
            <person name="Kim H.S."/>
            <person name="Murphy T."/>
            <person name="Xia J."/>
            <person name="Caragea D."/>
            <person name="Park Y."/>
            <person name="Beeman R.W."/>
            <person name="Lorenzen M.D."/>
            <person name="Butcher S."/>
            <person name="Manak J.R."/>
            <person name="Brown S.J."/>
        </authorList>
    </citation>
    <scope>GENOME REANNOTATION</scope>
    <source>
        <strain evidence="2 3">Georgia GA2</strain>
    </source>
</reference>
<keyword evidence="3" id="KW-1185">Reference proteome</keyword>
<accession>D6X1F5</accession>
<feature type="compositionally biased region" description="Basic residues" evidence="1">
    <location>
        <begin position="70"/>
        <end position="85"/>
    </location>
</feature>
<gene>
    <name evidence="2" type="primary">GLEAN_10985</name>
    <name evidence="2" type="ORF">TcasGA2_TC010985</name>
</gene>
<feature type="compositionally biased region" description="Basic and acidic residues" evidence="1">
    <location>
        <begin position="115"/>
        <end position="126"/>
    </location>
</feature>
<evidence type="ECO:0000313" key="2">
    <source>
        <dbReference type="EMBL" id="EFA09491.1"/>
    </source>
</evidence>
<dbReference type="Proteomes" id="UP000007266">
    <property type="component" value="Linkage group 9"/>
</dbReference>
<feature type="compositionally biased region" description="Basic and acidic residues" evidence="1">
    <location>
        <begin position="408"/>
        <end position="421"/>
    </location>
</feature>